<sequence length="348" mass="39574">MPVQPHILDAFIKLGNFLRDFCENKQSETNPWAIKLNDAITKVGHQNGWFTRPNVINALVSWGELLTKEKINLWLSDYDDLDKGAQTTVAIIMAGNIPLVGFHDFLSVLITGNKVITKLSSNDSILLPFIAEFLIDIAPSLKESIQFTQDKLEGFNAVIATGSNNTSRYFDYYFGKYPNIIRKNRSSIAVLTGAETKEQLNELGKDIFQYFGLGCRSVSKLFVPKDYDFRVFFESIFDYQDIINTHKYANNYDYNKAVFLMSDFKIFDNNFLLLKEDVAYASPIGTLYYEYYDDLDTLNKKLLNDAQELQCVVAGSEISNSIPFGSTQDPGLNDYADRVDTIDFLLKL</sequence>
<dbReference type="Proteomes" id="UP001255246">
    <property type="component" value="Unassembled WGS sequence"/>
</dbReference>
<evidence type="ECO:0000313" key="2">
    <source>
        <dbReference type="EMBL" id="MDT0607459.1"/>
    </source>
</evidence>
<protein>
    <submittedName>
        <fullName evidence="2">Acyl-CoA reductase</fullName>
    </submittedName>
</protein>
<name>A0ABU3ABC4_9FLAO</name>
<dbReference type="SUPFAM" id="SSF53720">
    <property type="entry name" value="ALDH-like"/>
    <property type="match status" value="1"/>
</dbReference>
<keyword evidence="1" id="KW-0521">NADP</keyword>
<dbReference type="RefSeq" id="WP_311351182.1">
    <property type="nucleotide sequence ID" value="NZ_JAVRHR010000002.1"/>
</dbReference>
<reference evidence="2 3" key="1">
    <citation type="submission" date="2023-09" db="EMBL/GenBank/DDBJ databases">
        <authorList>
            <person name="Rey-Velasco X."/>
        </authorList>
    </citation>
    <scope>NUCLEOTIDE SEQUENCE [LARGE SCALE GENOMIC DNA]</scope>
    <source>
        <strain evidence="2 3">F388</strain>
    </source>
</reference>
<keyword evidence="3" id="KW-1185">Reference proteome</keyword>
<evidence type="ECO:0000256" key="1">
    <source>
        <dbReference type="ARBA" id="ARBA00022857"/>
    </source>
</evidence>
<dbReference type="InterPro" id="IPR016161">
    <property type="entry name" value="Ald_DH/histidinol_DH"/>
</dbReference>
<evidence type="ECO:0000313" key="3">
    <source>
        <dbReference type="Proteomes" id="UP001255246"/>
    </source>
</evidence>
<dbReference type="InterPro" id="IPR008670">
    <property type="entry name" value="CoA_reduct_LuxC"/>
</dbReference>
<accession>A0ABU3ABC4</accession>
<gene>
    <name evidence="2" type="ORF">RM706_10480</name>
</gene>
<dbReference type="Pfam" id="PF05893">
    <property type="entry name" value="LuxC"/>
    <property type="match status" value="1"/>
</dbReference>
<proteinExistence type="predicted"/>
<dbReference type="EMBL" id="JAVRHR010000002">
    <property type="protein sequence ID" value="MDT0607459.1"/>
    <property type="molecule type" value="Genomic_DNA"/>
</dbReference>
<organism evidence="2 3">
    <name type="scientific">Croceitalea rosinachiae</name>
    <dbReference type="NCBI Taxonomy" id="3075596"/>
    <lineage>
        <taxon>Bacteria</taxon>
        <taxon>Pseudomonadati</taxon>
        <taxon>Bacteroidota</taxon>
        <taxon>Flavobacteriia</taxon>
        <taxon>Flavobacteriales</taxon>
        <taxon>Flavobacteriaceae</taxon>
        <taxon>Croceitalea</taxon>
    </lineage>
</organism>
<comment type="caution">
    <text evidence="2">The sequence shown here is derived from an EMBL/GenBank/DDBJ whole genome shotgun (WGS) entry which is preliminary data.</text>
</comment>